<reference evidence="2 3" key="1">
    <citation type="submission" date="2023-01" db="EMBL/GenBank/DDBJ databases">
        <title>Analysis of 21 Apiospora genomes using comparative genomics revels a genus with tremendous synthesis potential of carbohydrate active enzymes and secondary metabolites.</title>
        <authorList>
            <person name="Sorensen T."/>
        </authorList>
    </citation>
    <scope>NUCLEOTIDE SEQUENCE [LARGE SCALE GENOMIC DNA]</scope>
    <source>
        <strain evidence="2 3">CBS 20057</strain>
    </source>
</reference>
<proteinExistence type="predicted"/>
<keyword evidence="1" id="KW-0732">Signal</keyword>
<evidence type="ECO:0000313" key="2">
    <source>
        <dbReference type="EMBL" id="KAK8028457.1"/>
    </source>
</evidence>
<name>A0ABR1S9D8_9PEZI</name>
<organism evidence="2 3">
    <name type="scientific">Apiospora marii</name>
    <dbReference type="NCBI Taxonomy" id="335849"/>
    <lineage>
        <taxon>Eukaryota</taxon>
        <taxon>Fungi</taxon>
        <taxon>Dikarya</taxon>
        <taxon>Ascomycota</taxon>
        <taxon>Pezizomycotina</taxon>
        <taxon>Sordariomycetes</taxon>
        <taxon>Xylariomycetidae</taxon>
        <taxon>Amphisphaeriales</taxon>
        <taxon>Apiosporaceae</taxon>
        <taxon>Apiospora</taxon>
    </lineage>
</organism>
<evidence type="ECO:0000256" key="1">
    <source>
        <dbReference type="SAM" id="SignalP"/>
    </source>
</evidence>
<feature type="chain" id="PRO_5047207299" evidence="1">
    <location>
        <begin position="26"/>
        <end position="88"/>
    </location>
</feature>
<dbReference type="Proteomes" id="UP001396898">
    <property type="component" value="Unassembled WGS sequence"/>
</dbReference>
<protein>
    <submittedName>
        <fullName evidence="2">Uncharacterized protein</fullName>
    </submittedName>
</protein>
<keyword evidence="3" id="KW-1185">Reference proteome</keyword>
<gene>
    <name evidence="2" type="ORF">PG991_005513</name>
</gene>
<evidence type="ECO:0000313" key="3">
    <source>
        <dbReference type="Proteomes" id="UP001396898"/>
    </source>
</evidence>
<sequence length="88" mass="9330">MQLFTSVGFVLPLSTVLLTASPIYALPTHGLLAEGDYDVSNGTLVDRSLVFRDLAPSHPGTPDGTCGSNSTGGYACLDGYCCSKWGWW</sequence>
<feature type="signal peptide" evidence="1">
    <location>
        <begin position="1"/>
        <end position="25"/>
    </location>
</feature>
<accession>A0ABR1S9D8</accession>
<dbReference type="EMBL" id="JAQQWI010000007">
    <property type="protein sequence ID" value="KAK8028457.1"/>
    <property type="molecule type" value="Genomic_DNA"/>
</dbReference>
<comment type="caution">
    <text evidence="2">The sequence shown here is derived from an EMBL/GenBank/DDBJ whole genome shotgun (WGS) entry which is preliminary data.</text>
</comment>